<evidence type="ECO:0000313" key="8">
    <source>
        <dbReference type="EMBL" id="OAM87627.1"/>
    </source>
</evidence>
<keyword evidence="2 6" id="KW-0699">rRNA-binding</keyword>
<name>A0A178IEN6_9BACT</name>
<dbReference type="HAMAP" id="MF_01363">
    <property type="entry name" value="Ribosomal_bL21"/>
    <property type="match status" value="1"/>
</dbReference>
<accession>A0A178IEN6</accession>
<evidence type="ECO:0000313" key="9">
    <source>
        <dbReference type="Proteomes" id="UP000078486"/>
    </source>
</evidence>
<dbReference type="NCBIfam" id="TIGR00061">
    <property type="entry name" value="L21"/>
    <property type="match status" value="1"/>
</dbReference>
<evidence type="ECO:0000256" key="5">
    <source>
        <dbReference type="ARBA" id="ARBA00023274"/>
    </source>
</evidence>
<dbReference type="PANTHER" id="PTHR21349">
    <property type="entry name" value="50S RIBOSOMAL PROTEIN L21"/>
    <property type="match status" value="1"/>
</dbReference>
<dbReference type="GO" id="GO:1990904">
    <property type="term" value="C:ribonucleoprotein complex"/>
    <property type="evidence" value="ECO:0007669"/>
    <property type="project" value="UniProtKB-KW"/>
</dbReference>
<keyword evidence="3 6" id="KW-0694">RNA-binding</keyword>
<dbReference type="GO" id="GO:0003735">
    <property type="term" value="F:structural constituent of ribosome"/>
    <property type="evidence" value="ECO:0007669"/>
    <property type="project" value="InterPro"/>
</dbReference>
<reference evidence="8 9" key="1">
    <citation type="submission" date="2016-01" db="EMBL/GenBank/DDBJ databases">
        <title>High potential of lignocellulose degradation of a new Verrucomicrobia species.</title>
        <authorList>
            <person name="Wang Y."/>
            <person name="Shi Y."/>
            <person name="Qiu Z."/>
            <person name="Liu S."/>
            <person name="Yang H."/>
        </authorList>
    </citation>
    <scope>NUCLEOTIDE SEQUENCE [LARGE SCALE GENOMIC DNA]</scope>
    <source>
        <strain evidence="8 9">TSB47</strain>
    </source>
</reference>
<keyword evidence="4 6" id="KW-0689">Ribosomal protein</keyword>
<comment type="subunit">
    <text evidence="6">Part of the 50S ribosomal subunit. Contacts protein L20.</text>
</comment>
<dbReference type="RefSeq" id="WP_068772497.1">
    <property type="nucleotide sequence ID" value="NZ_CP109796.1"/>
</dbReference>
<dbReference type="GO" id="GO:0005737">
    <property type="term" value="C:cytoplasm"/>
    <property type="evidence" value="ECO:0007669"/>
    <property type="project" value="UniProtKB-ARBA"/>
</dbReference>
<dbReference type="PANTHER" id="PTHR21349:SF0">
    <property type="entry name" value="LARGE RIBOSOMAL SUBUNIT PROTEIN BL21M"/>
    <property type="match status" value="1"/>
</dbReference>
<dbReference type="GO" id="GO:0005840">
    <property type="term" value="C:ribosome"/>
    <property type="evidence" value="ECO:0007669"/>
    <property type="project" value="UniProtKB-KW"/>
</dbReference>
<dbReference type="GO" id="GO:0006412">
    <property type="term" value="P:translation"/>
    <property type="evidence" value="ECO:0007669"/>
    <property type="project" value="UniProtKB-UniRule"/>
</dbReference>
<dbReference type="EMBL" id="LRRQ01000167">
    <property type="protein sequence ID" value="OAM87627.1"/>
    <property type="molecule type" value="Genomic_DNA"/>
</dbReference>
<dbReference type="SUPFAM" id="SSF141091">
    <property type="entry name" value="L21p-like"/>
    <property type="match status" value="1"/>
</dbReference>
<dbReference type="InterPro" id="IPR036164">
    <property type="entry name" value="bL21-like_sf"/>
</dbReference>
<dbReference type="OrthoDB" id="9813334at2"/>
<evidence type="ECO:0000256" key="6">
    <source>
        <dbReference type="HAMAP-Rule" id="MF_01363"/>
    </source>
</evidence>
<comment type="similarity">
    <text evidence="1 6 7">Belongs to the bacterial ribosomal protein bL21 family.</text>
</comment>
<sequence>MKATIKTQGQQFAVSEGDILIVNRYPKTEAGNTVEINEVLSAGEGDGFRVGTPFLQGASVTAKILENKRGEKITVFKKRKRKGMTRKQGHRQELSVIKIESIKA</sequence>
<dbReference type="InterPro" id="IPR001787">
    <property type="entry name" value="Ribosomal_bL21"/>
</dbReference>
<dbReference type="InterPro" id="IPR018258">
    <property type="entry name" value="Ribosomal_bL21_CS"/>
</dbReference>
<gene>
    <name evidence="6" type="primary">rplU</name>
    <name evidence="8" type="ORF">AW736_22200</name>
</gene>
<evidence type="ECO:0000256" key="7">
    <source>
        <dbReference type="RuleBase" id="RU000562"/>
    </source>
</evidence>
<dbReference type="STRING" id="1184151.AW736_22200"/>
<comment type="caution">
    <text evidence="8">The sequence shown here is derived from an EMBL/GenBank/DDBJ whole genome shotgun (WGS) entry which is preliminary data.</text>
</comment>
<dbReference type="InterPro" id="IPR028909">
    <property type="entry name" value="bL21-like"/>
</dbReference>
<dbReference type="Proteomes" id="UP000078486">
    <property type="component" value="Unassembled WGS sequence"/>
</dbReference>
<comment type="function">
    <text evidence="6 7">This protein binds to 23S rRNA in the presence of protein L20.</text>
</comment>
<evidence type="ECO:0000256" key="4">
    <source>
        <dbReference type="ARBA" id="ARBA00022980"/>
    </source>
</evidence>
<evidence type="ECO:0000256" key="1">
    <source>
        <dbReference type="ARBA" id="ARBA00008563"/>
    </source>
</evidence>
<evidence type="ECO:0000256" key="2">
    <source>
        <dbReference type="ARBA" id="ARBA00022730"/>
    </source>
</evidence>
<keyword evidence="9" id="KW-1185">Reference proteome</keyword>
<dbReference type="Pfam" id="PF00829">
    <property type="entry name" value="Ribosomal_L21p"/>
    <property type="match status" value="1"/>
</dbReference>
<evidence type="ECO:0000256" key="3">
    <source>
        <dbReference type="ARBA" id="ARBA00022884"/>
    </source>
</evidence>
<organism evidence="8 9">
    <name type="scientific">Termitidicoccus mucosus</name>
    <dbReference type="NCBI Taxonomy" id="1184151"/>
    <lineage>
        <taxon>Bacteria</taxon>
        <taxon>Pseudomonadati</taxon>
        <taxon>Verrucomicrobiota</taxon>
        <taxon>Opitutia</taxon>
        <taxon>Opitutales</taxon>
        <taxon>Opitutaceae</taxon>
        <taxon>Termitidicoccus</taxon>
    </lineage>
</organism>
<dbReference type="PROSITE" id="PS01169">
    <property type="entry name" value="RIBOSOMAL_L21"/>
    <property type="match status" value="1"/>
</dbReference>
<dbReference type="GO" id="GO:0019843">
    <property type="term" value="F:rRNA binding"/>
    <property type="evidence" value="ECO:0007669"/>
    <property type="project" value="UniProtKB-UniRule"/>
</dbReference>
<keyword evidence="5 6" id="KW-0687">Ribonucleoprotein</keyword>
<protein>
    <recommendedName>
        <fullName evidence="6">Large ribosomal subunit protein bL21</fullName>
    </recommendedName>
</protein>
<proteinExistence type="inferred from homology"/>
<dbReference type="AlphaFoldDB" id="A0A178IEN6"/>